<feature type="region of interest" description="Disordered" evidence="2">
    <location>
        <begin position="1"/>
        <end position="21"/>
    </location>
</feature>
<dbReference type="Proteomes" id="UP000239724">
    <property type="component" value="Unassembled WGS sequence"/>
</dbReference>
<dbReference type="GO" id="GO:1990281">
    <property type="term" value="C:efflux pump complex"/>
    <property type="evidence" value="ECO:0007669"/>
    <property type="project" value="TreeGrafter"/>
</dbReference>
<comment type="similarity">
    <text evidence="1">Belongs to the membrane fusion protein (MFP) (TC 8.A.1) family.</text>
</comment>
<dbReference type="NCBIfam" id="TIGR01730">
    <property type="entry name" value="RND_mfp"/>
    <property type="match status" value="1"/>
</dbReference>
<name>A0A2S6N790_RHOGL</name>
<organism evidence="4 5">
    <name type="scientific">Rhodopila globiformis</name>
    <name type="common">Rhodopseudomonas globiformis</name>
    <dbReference type="NCBI Taxonomy" id="1071"/>
    <lineage>
        <taxon>Bacteria</taxon>
        <taxon>Pseudomonadati</taxon>
        <taxon>Pseudomonadota</taxon>
        <taxon>Alphaproteobacteria</taxon>
        <taxon>Acetobacterales</taxon>
        <taxon>Acetobacteraceae</taxon>
        <taxon>Rhodopila</taxon>
    </lineage>
</organism>
<gene>
    <name evidence="4" type="ORF">CCS01_19165</name>
</gene>
<reference evidence="4 5" key="1">
    <citation type="journal article" date="2018" name="Arch. Microbiol.">
        <title>New insights into the metabolic potential of the phototrophic purple bacterium Rhodopila globiformis DSM 161(T) from its draft genome sequence and evidence for a vanadium-dependent nitrogenase.</title>
        <authorList>
            <person name="Imhoff J.F."/>
            <person name="Rahn T."/>
            <person name="Kunzel S."/>
            <person name="Neulinger S.C."/>
        </authorList>
    </citation>
    <scope>NUCLEOTIDE SEQUENCE [LARGE SCALE GENOMIC DNA]</scope>
    <source>
        <strain evidence="4 5">DSM 161</strain>
    </source>
</reference>
<dbReference type="InterPro" id="IPR006143">
    <property type="entry name" value="RND_pump_MFP"/>
</dbReference>
<dbReference type="Gene3D" id="2.40.420.20">
    <property type="match status" value="1"/>
</dbReference>
<dbReference type="RefSeq" id="WP_104520427.1">
    <property type="nucleotide sequence ID" value="NZ_NHRY01000211.1"/>
</dbReference>
<evidence type="ECO:0000313" key="5">
    <source>
        <dbReference type="Proteomes" id="UP000239724"/>
    </source>
</evidence>
<keyword evidence="5" id="KW-1185">Reference proteome</keyword>
<feature type="domain" description="YknX-like C-terminal permuted SH3-like" evidence="3">
    <location>
        <begin position="329"/>
        <end position="394"/>
    </location>
</feature>
<evidence type="ECO:0000256" key="1">
    <source>
        <dbReference type="ARBA" id="ARBA00009477"/>
    </source>
</evidence>
<dbReference type="OrthoDB" id="7376177at2"/>
<dbReference type="Gene3D" id="1.10.287.470">
    <property type="entry name" value="Helix hairpin bin"/>
    <property type="match status" value="1"/>
</dbReference>
<dbReference type="GO" id="GO:0015562">
    <property type="term" value="F:efflux transmembrane transporter activity"/>
    <property type="evidence" value="ECO:0007669"/>
    <property type="project" value="TreeGrafter"/>
</dbReference>
<comment type="caution">
    <text evidence="4">The sequence shown here is derived from an EMBL/GenBank/DDBJ whole genome shotgun (WGS) entry which is preliminary data.</text>
</comment>
<dbReference type="PANTHER" id="PTHR30469:SF15">
    <property type="entry name" value="HLYD FAMILY OF SECRETION PROTEINS"/>
    <property type="match status" value="1"/>
</dbReference>
<dbReference type="SUPFAM" id="SSF111369">
    <property type="entry name" value="HlyD-like secretion proteins"/>
    <property type="match status" value="1"/>
</dbReference>
<dbReference type="EMBL" id="NHRY01000211">
    <property type="protein sequence ID" value="PPQ30476.1"/>
    <property type="molecule type" value="Genomic_DNA"/>
</dbReference>
<dbReference type="AlphaFoldDB" id="A0A2S6N790"/>
<protein>
    <recommendedName>
        <fullName evidence="3">YknX-like C-terminal permuted SH3-like domain-containing protein</fullName>
    </recommendedName>
</protein>
<evidence type="ECO:0000259" key="3">
    <source>
        <dbReference type="Pfam" id="PF25989"/>
    </source>
</evidence>
<dbReference type="Gene3D" id="2.40.30.170">
    <property type="match status" value="1"/>
</dbReference>
<evidence type="ECO:0000256" key="2">
    <source>
        <dbReference type="SAM" id="MobiDB-lite"/>
    </source>
</evidence>
<evidence type="ECO:0000313" key="4">
    <source>
        <dbReference type="EMBL" id="PPQ30476.1"/>
    </source>
</evidence>
<dbReference type="InterPro" id="IPR058637">
    <property type="entry name" value="YknX-like_C"/>
</dbReference>
<sequence length="409" mass="42789">MRLTQTAGELRRTAVAPSSWRAQARHPRLAGLIPAEGVDGGPAPAMTMHARRRPASPYLRFAAPLAACLAILLLPGLPRADETPSVLVQTEMPRQGAVPDILTAYGTAVPAPSGGMTLSVQQEGRISAIAVTPGEQVRAGQRLLDFTASAAATSVFQQAQSALSLAQAQRAHTAQLFRQQLATRDQVAQADKAVSDAQAALDALRREGGGQALRTLDAPFDGFVETIPVAQGARVPAGTPLVTLTRLDGLVITAGIEPGEQGRVRPGQDVRLEPLATSAALDGRVLRVDAVLNPRTRMVDADIAVPAGAVMPGMAFRADITIGQFRGWVVPHDAVLADDKGAYVFQVANGKAIRVAVTPIGSRGNEDVVGGPLDATRKLVIQGNYQLDDGMAVRENAEPRQANSGDGHG</sequence>
<accession>A0A2S6N790</accession>
<dbReference type="Pfam" id="PF25989">
    <property type="entry name" value="YknX_C"/>
    <property type="match status" value="1"/>
</dbReference>
<proteinExistence type="inferred from homology"/>
<dbReference type="PANTHER" id="PTHR30469">
    <property type="entry name" value="MULTIDRUG RESISTANCE PROTEIN MDTA"/>
    <property type="match status" value="1"/>
</dbReference>
<dbReference type="Gene3D" id="2.40.50.100">
    <property type="match status" value="1"/>
</dbReference>